<reference evidence="1 2" key="2">
    <citation type="journal article" date="2013" name="Genome Announc.">
        <title>Draft Genome Sequences of Porphyromonas crevioricanis JCM 15906T and Porphyromonas cansulci JCM 13913T Isolated from a Canine Oral Cavity.</title>
        <authorList>
            <person name="Sakamoto M."/>
            <person name="Tanaka N."/>
            <person name="Shiwa Y."/>
            <person name="Yoshikawa H."/>
            <person name="Ohkuma M."/>
        </authorList>
    </citation>
    <scope>NUCLEOTIDE SEQUENCE [LARGE SCALE GENOMIC DNA]</scope>
    <source>
        <strain evidence="1 2">JCM 15906</strain>
    </source>
</reference>
<sequence length="48" mass="5089">MCIFGYSKVVQTNGYSGSIELYGGLSLLVGCLPVCRIGMACMSVTHTK</sequence>
<organism evidence="1 2">
    <name type="scientific">Porphyromonas crevioricanis JCM 15906</name>
    <dbReference type="NCBI Taxonomy" id="1305617"/>
    <lineage>
        <taxon>Bacteria</taxon>
        <taxon>Pseudomonadati</taxon>
        <taxon>Bacteroidota</taxon>
        <taxon>Bacteroidia</taxon>
        <taxon>Bacteroidales</taxon>
        <taxon>Porphyromonadaceae</taxon>
        <taxon>Porphyromonas</taxon>
    </lineage>
</organism>
<protein>
    <submittedName>
        <fullName evidence="1">Uncharacterized protein</fullName>
    </submittedName>
</protein>
<reference evidence="2" key="1">
    <citation type="journal article" date="2013" name="Genome">
        <title>Draft Genome Sequences of Porphyromonas crevioricanis JCM 15906T and Porphyromonas cansulci JCM 13913T Isolated from a Canine Oral Cavity.</title>
        <authorList>
            <person name="Sakamoto M."/>
            <person name="Tanaka N."/>
            <person name="Shiwa Y."/>
            <person name="Yoshikawa H."/>
            <person name="Ohkuma M."/>
        </authorList>
    </citation>
    <scope>NUCLEOTIDE SEQUENCE [LARGE SCALE GENOMIC DNA]</scope>
    <source>
        <strain evidence="2">JCM 15906</strain>
    </source>
</reference>
<evidence type="ECO:0000313" key="1">
    <source>
        <dbReference type="EMBL" id="GAD04537.1"/>
    </source>
</evidence>
<accession>S4NG11</accession>
<comment type="caution">
    <text evidence="1">The sequence shown here is derived from an EMBL/GenBank/DDBJ whole genome shotgun (WGS) entry which is preliminary data.</text>
</comment>
<dbReference type="AlphaFoldDB" id="S4NG11"/>
<evidence type="ECO:0000313" key="2">
    <source>
        <dbReference type="Proteomes" id="UP000018031"/>
    </source>
</evidence>
<name>S4NG11_9PORP</name>
<dbReference type="Proteomes" id="UP000018031">
    <property type="component" value="Unassembled WGS sequence"/>
</dbReference>
<gene>
    <name evidence="1" type="ORF">PORCRE_223</name>
</gene>
<dbReference type="EMBL" id="BAOU01000005">
    <property type="protein sequence ID" value="GAD04537.1"/>
    <property type="molecule type" value="Genomic_DNA"/>
</dbReference>
<proteinExistence type="predicted"/>